<name>A0AAW8Q445_VIBPH</name>
<reference evidence="1" key="1">
    <citation type="submission" date="2023-06" db="EMBL/GenBank/DDBJ databases">
        <title>Genomic Diversity of Vibrio spp. and Metagenomic Analysis of Pathogens in Florida Gulf Coastal Waters Following Hurricane Ian.</title>
        <authorList>
            <person name="Brumfield K.D."/>
        </authorList>
    </citation>
    <scope>NUCLEOTIDE SEQUENCE</scope>
    <source>
        <strain evidence="1">WBS2B-138</strain>
    </source>
</reference>
<organism evidence="1 2">
    <name type="scientific">Vibrio parahaemolyticus</name>
    <dbReference type="NCBI Taxonomy" id="670"/>
    <lineage>
        <taxon>Bacteria</taxon>
        <taxon>Pseudomonadati</taxon>
        <taxon>Pseudomonadota</taxon>
        <taxon>Gammaproteobacteria</taxon>
        <taxon>Vibrionales</taxon>
        <taxon>Vibrionaceae</taxon>
        <taxon>Vibrio</taxon>
    </lineage>
</organism>
<sequence>MNISKTTEKFASDRGMELETSEVEVMKGVKAEVIYFYEKESDCEPMLSYLSNEDGSLSYYGNIYLPQEIKEELPAYIENEKDLRQVIDFVSKEYAKVDNDFAAIVEQSKLEATERAKSQRSSKMKM</sequence>
<dbReference type="AlphaFoldDB" id="A0AAW8Q445"/>
<dbReference type="EMBL" id="JAUHGG010000003">
    <property type="protein sequence ID" value="MDS1821218.1"/>
    <property type="molecule type" value="Genomic_DNA"/>
</dbReference>
<protein>
    <submittedName>
        <fullName evidence="1">Uncharacterized protein</fullName>
    </submittedName>
</protein>
<comment type="caution">
    <text evidence="1">The sequence shown here is derived from an EMBL/GenBank/DDBJ whole genome shotgun (WGS) entry which is preliminary data.</text>
</comment>
<accession>A0AAW8Q445</accession>
<evidence type="ECO:0000313" key="2">
    <source>
        <dbReference type="Proteomes" id="UP001253193"/>
    </source>
</evidence>
<proteinExistence type="predicted"/>
<gene>
    <name evidence="1" type="ORF">QX249_11140</name>
</gene>
<evidence type="ECO:0000313" key="1">
    <source>
        <dbReference type="EMBL" id="MDS1821218.1"/>
    </source>
</evidence>
<dbReference type="Proteomes" id="UP001253193">
    <property type="component" value="Unassembled WGS sequence"/>
</dbReference>
<dbReference type="RefSeq" id="WP_311020089.1">
    <property type="nucleotide sequence ID" value="NZ_JAUHGG010000003.1"/>
</dbReference>